<dbReference type="GeneID" id="91566414"/>
<accession>A0A087VV64</accession>
<evidence type="ECO:0000256" key="12">
    <source>
        <dbReference type="PIRSR" id="PIRSR602481-2"/>
    </source>
</evidence>
<dbReference type="GO" id="GO:0008270">
    <property type="term" value="F:zinc ion binding"/>
    <property type="evidence" value="ECO:0007669"/>
    <property type="project" value="TreeGrafter"/>
</dbReference>
<dbReference type="InterPro" id="IPR036388">
    <property type="entry name" value="WH-like_DNA-bd_sf"/>
</dbReference>
<feature type="binding site" evidence="12">
    <location>
        <position position="80"/>
    </location>
    <ligand>
        <name>Fe cation</name>
        <dbReference type="ChEBI" id="CHEBI:24875"/>
    </ligand>
</feature>
<comment type="cofactor">
    <cofactor evidence="12">
        <name>Mn(2+)</name>
        <dbReference type="ChEBI" id="CHEBI:29035"/>
    </cofactor>
    <cofactor evidence="12">
        <name>Fe(2+)</name>
        <dbReference type="ChEBI" id="CHEBI:29033"/>
    </cofactor>
    <text evidence="12">Binds 1 Mn(2+) or Fe(2+) ion per subunit.</text>
</comment>
<protein>
    <submittedName>
        <fullName evidence="13">Ferric uptake regulator, Fur family</fullName>
    </submittedName>
</protein>
<dbReference type="Gene3D" id="3.30.1490.190">
    <property type="match status" value="1"/>
</dbReference>
<dbReference type="InterPro" id="IPR002481">
    <property type="entry name" value="FUR"/>
</dbReference>
<evidence type="ECO:0000256" key="1">
    <source>
        <dbReference type="ARBA" id="ARBA00004496"/>
    </source>
</evidence>
<dbReference type="PANTHER" id="PTHR33202:SF2">
    <property type="entry name" value="FERRIC UPTAKE REGULATION PROTEIN"/>
    <property type="match status" value="1"/>
</dbReference>
<name>A0A087VV64_9BIFI</name>
<keyword evidence="5" id="KW-0678">Repressor</keyword>
<comment type="subcellular location">
    <subcellularLocation>
        <location evidence="1">Cytoplasm</location>
    </subcellularLocation>
</comment>
<dbReference type="EMBL" id="CP006018">
    <property type="protein sequence ID" value="AIC92211.1"/>
    <property type="molecule type" value="Genomic_DNA"/>
</dbReference>
<keyword evidence="10" id="KW-0804">Transcription</keyword>
<feature type="binding site" evidence="11">
    <location>
        <position position="125"/>
    </location>
    <ligand>
        <name>Zn(2+)</name>
        <dbReference type="ChEBI" id="CHEBI:29105"/>
    </ligand>
</feature>
<keyword evidence="12" id="KW-0408">Iron</keyword>
<feature type="binding site" evidence="11">
    <location>
        <position position="128"/>
    </location>
    <ligand>
        <name>Zn(2+)</name>
        <dbReference type="ChEBI" id="CHEBI:29105"/>
    </ligand>
</feature>
<keyword evidence="9" id="KW-0238">DNA-binding</keyword>
<dbReference type="Gene3D" id="1.10.10.10">
    <property type="entry name" value="Winged helix-like DNA-binding domain superfamily/Winged helix DNA-binding domain"/>
    <property type="match status" value="1"/>
</dbReference>
<dbReference type="GO" id="GO:0003700">
    <property type="term" value="F:DNA-binding transcription factor activity"/>
    <property type="evidence" value="ECO:0007669"/>
    <property type="project" value="InterPro"/>
</dbReference>
<dbReference type="Proteomes" id="UP000028569">
    <property type="component" value="Chromosome"/>
</dbReference>
<comment type="subunit">
    <text evidence="3">Homodimer.</text>
</comment>
<evidence type="ECO:0000256" key="2">
    <source>
        <dbReference type="ARBA" id="ARBA00007957"/>
    </source>
</evidence>
<dbReference type="GO" id="GO:0045892">
    <property type="term" value="P:negative regulation of DNA-templated transcription"/>
    <property type="evidence" value="ECO:0007669"/>
    <property type="project" value="TreeGrafter"/>
</dbReference>
<dbReference type="GO" id="GO:0000976">
    <property type="term" value="F:transcription cis-regulatory region binding"/>
    <property type="evidence" value="ECO:0007669"/>
    <property type="project" value="TreeGrafter"/>
</dbReference>
<evidence type="ECO:0000256" key="4">
    <source>
        <dbReference type="ARBA" id="ARBA00022490"/>
    </source>
</evidence>
<dbReference type="Pfam" id="PF01475">
    <property type="entry name" value="FUR"/>
    <property type="match status" value="1"/>
</dbReference>
<dbReference type="HOGENOM" id="CLU_096072_5_0_11"/>
<keyword evidence="6 11" id="KW-0479">Metal-binding</keyword>
<feature type="binding site" evidence="12">
    <location>
        <position position="117"/>
    </location>
    <ligand>
        <name>Fe cation</name>
        <dbReference type="ChEBI" id="CHEBI:24875"/>
    </ligand>
</feature>
<reference evidence="13 14" key="1">
    <citation type="journal article" date="2014" name="Appl. Environ. Microbiol.">
        <title>Genomic encyclopedia of type strains of the genus Bifidobacterium.</title>
        <authorList>
            <person name="Milani C."/>
            <person name="Lugli G.A."/>
            <person name="Duranti S."/>
            <person name="Turroni F."/>
            <person name="Bottacini F."/>
            <person name="Mangifesta M."/>
            <person name="Sanchez B."/>
            <person name="Viappiani A."/>
            <person name="Mancabelli L."/>
            <person name="Taminiau B."/>
            <person name="Delcenserie V."/>
            <person name="Barrangou R."/>
            <person name="Margolles A."/>
            <person name="van Sinderen D."/>
            <person name="Ventura M."/>
        </authorList>
    </citation>
    <scope>NUCLEOTIDE SEQUENCE [LARGE SCALE GENOMIC DNA]</scope>
    <source>
        <strain evidence="13 14">LMG 11587</strain>
    </source>
</reference>
<keyword evidence="14" id="KW-1185">Reference proteome</keyword>
<evidence type="ECO:0000256" key="3">
    <source>
        <dbReference type="ARBA" id="ARBA00011738"/>
    </source>
</evidence>
<dbReference type="CDD" id="cd07153">
    <property type="entry name" value="Fur_like"/>
    <property type="match status" value="1"/>
</dbReference>
<keyword evidence="8" id="KW-0805">Transcription regulation</keyword>
<dbReference type="AlphaFoldDB" id="A0A087VV64"/>
<dbReference type="InterPro" id="IPR043135">
    <property type="entry name" value="Fur_C"/>
</dbReference>
<sequence>MTTSASRKTRQKDAVWQALRAQDDFVSAQDLYTVLNDSGSHIGLATVYRQLSALHLSGNLDCIEHGGVRLYRICAAQRRHHHHLVCESCGRTVEITPPDGGWLDSVAQAYGFTVSSHTLEVYGLCGDCQAAPVEQ</sequence>
<comment type="similarity">
    <text evidence="2">Belongs to the Fur family.</text>
</comment>
<feature type="binding site" evidence="11">
    <location>
        <position position="89"/>
    </location>
    <ligand>
        <name>Zn(2+)</name>
        <dbReference type="ChEBI" id="CHEBI:29105"/>
    </ligand>
</feature>
<dbReference type="KEGG" id="bii:BINDI_0947"/>
<feature type="binding site" evidence="11">
    <location>
        <position position="86"/>
    </location>
    <ligand>
        <name>Zn(2+)</name>
        <dbReference type="ChEBI" id="CHEBI:29105"/>
    </ligand>
</feature>
<evidence type="ECO:0000313" key="14">
    <source>
        <dbReference type="Proteomes" id="UP000028569"/>
    </source>
</evidence>
<dbReference type="GO" id="GO:0005829">
    <property type="term" value="C:cytosol"/>
    <property type="evidence" value="ECO:0007669"/>
    <property type="project" value="TreeGrafter"/>
</dbReference>
<organism evidence="13 14">
    <name type="scientific">Bifidobacterium [indicum] DSM 20214 = LMG 11587</name>
    <dbReference type="NCBI Taxonomy" id="1341694"/>
    <lineage>
        <taxon>Bacteria</taxon>
        <taxon>Bacillati</taxon>
        <taxon>Actinomycetota</taxon>
        <taxon>Actinomycetes</taxon>
        <taxon>Bifidobacteriales</taxon>
        <taxon>Bifidobacteriaceae</taxon>
        <taxon>Bifidobacterium</taxon>
    </lineage>
</organism>
<evidence type="ECO:0000256" key="7">
    <source>
        <dbReference type="ARBA" id="ARBA00022833"/>
    </source>
</evidence>
<evidence type="ECO:0000256" key="5">
    <source>
        <dbReference type="ARBA" id="ARBA00022491"/>
    </source>
</evidence>
<keyword evidence="4" id="KW-0963">Cytoplasm</keyword>
<proteinExistence type="inferred from homology"/>
<gene>
    <name evidence="13" type="ORF">BINDI_0947</name>
</gene>
<dbReference type="SUPFAM" id="SSF46785">
    <property type="entry name" value="Winged helix' DNA-binding domain"/>
    <property type="match status" value="1"/>
</dbReference>
<evidence type="ECO:0000256" key="11">
    <source>
        <dbReference type="PIRSR" id="PIRSR602481-1"/>
    </source>
</evidence>
<evidence type="ECO:0000256" key="6">
    <source>
        <dbReference type="ARBA" id="ARBA00022723"/>
    </source>
</evidence>
<dbReference type="GO" id="GO:1900376">
    <property type="term" value="P:regulation of secondary metabolite biosynthetic process"/>
    <property type="evidence" value="ECO:0007669"/>
    <property type="project" value="TreeGrafter"/>
</dbReference>
<evidence type="ECO:0000256" key="8">
    <source>
        <dbReference type="ARBA" id="ARBA00023015"/>
    </source>
</evidence>
<evidence type="ECO:0000313" key="13">
    <source>
        <dbReference type="EMBL" id="AIC92211.1"/>
    </source>
</evidence>
<evidence type="ECO:0000256" key="10">
    <source>
        <dbReference type="ARBA" id="ARBA00023163"/>
    </source>
</evidence>
<dbReference type="InterPro" id="IPR036390">
    <property type="entry name" value="WH_DNA-bd_sf"/>
</dbReference>
<comment type="cofactor">
    <cofactor evidence="11">
        <name>Zn(2+)</name>
        <dbReference type="ChEBI" id="CHEBI:29105"/>
    </cofactor>
    <text evidence="11">Binds 1 zinc ion per subunit.</text>
</comment>
<keyword evidence="7 11" id="KW-0862">Zinc</keyword>
<dbReference type="OrthoDB" id="8659436at2"/>
<evidence type="ECO:0000256" key="9">
    <source>
        <dbReference type="ARBA" id="ARBA00023125"/>
    </source>
</evidence>
<dbReference type="PANTHER" id="PTHR33202">
    <property type="entry name" value="ZINC UPTAKE REGULATION PROTEIN"/>
    <property type="match status" value="1"/>
</dbReference>
<dbReference type="RefSeq" id="WP_033490467.1">
    <property type="nucleotide sequence ID" value="NZ_CP006018.1"/>
</dbReference>